<dbReference type="InterPro" id="IPR036690">
    <property type="entry name" value="Fdx_antiC-bd_sf"/>
</dbReference>
<dbReference type="NCBIfam" id="TIGR00472">
    <property type="entry name" value="pheT_bact"/>
    <property type="match status" value="1"/>
</dbReference>
<comment type="cofactor">
    <cofactor evidence="15">
        <name>Mg(2+)</name>
        <dbReference type="ChEBI" id="CHEBI:18420"/>
    </cofactor>
    <text evidence="15">Binds 2 magnesium ions per tetramer.</text>
</comment>
<dbReference type="InterPro" id="IPR033714">
    <property type="entry name" value="tRNA_bind_bactPheRS"/>
</dbReference>
<dbReference type="PROSITE" id="PS50886">
    <property type="entry name" value="TRBD"/>
    <property type="match status" value="1"/>
</dbReference>
<keyword evidence="4 15" id="KW-0963">Cytoplasm</keyword>
<evidence type="ECO:0000256" key="5">
    <source>
        <dbReference type="ARBA" id="ARBA00022555"/>
    </source>
</evidence>
<dbReference type="SUPFAM" id="SSF55681">
    <property type="entry name" value="Class II aaRS and biotin synthetases"/>
    <property type="match status" value="1"/>
</dbReference>
<dbReference type="CDD" id="cd02796">
    <property type="entry name" value="tRNA_bind_bactPheRS"/>
    <property type="match status" value="1"/>
</dbReference>
<dbReference type="InterPro" id="IPR045864">
    <property type="entry name" value="aa-tRNA-synth_II/BPL/LPL"/>
</dbReference>
<dbReference type="InterPro" id="IPR005121">
    <property type="entry name" value="Fdx_antiC-bd"/>
</dbReference>
<evidence type="ECO:0000256" key="11">
    <source>
        <dbReference type="ARBA" id="ARBA00022884"/>
    </source>
</evidence>
<keyword evidence="12 15" id="KW-0648">Protein biosynthesis</keyword>
<comment type="subcellular location">
    <subcellularLocation>
        <location evidence="1 15">Cytoplasm</location>
    </subcellularLocation>
</comment>
<evidence type="ECO:0000259" key="18">
    <source>
        <dbReference type="PROSITE" id="PS51447"/>
    </source>
</evidence>
<dbReference type="Pfam" id="PF03484">
    <property type="entry name" value="B5"/>
    <property type="match status" value="1"/>
</dbReference>
<dbReference type="SUPFAM" id="SSF54991">
    <property type="entry name" value="Anticodon-binding domain of PheRS"/>
    <property type="match status" value="1"/>
</dbReference>
<proteinExistence type="inferred from homology"/>
<evidence type="ECO:0000256" key="9">
    <source>
        <dbReference type="ARBA" id="ARBA00022840"/>
    </source>
</evidence>
<dbReference type="SMART" id="SM00873">
    <property type="entry name" value="B3_4"/>
    <property type="match status" value="1"/>
</dbReference>
<dbReference type="InterPro" id="IPR004532">
    <property type="entry name" value="Phe-tRNA-ligase_IIc_bsu_bact"/>
</dbReference>
<keyword evidence="6 15" id="KW-0436">Ligase</keyword>
<evidence type="ECO:0000256" key="4">
    <source>
        <dbReference type="ARBA" id="ARBA00022490"/>
    </source>
</evidence>
<keyword evidence="8 15" id="KW-0547">Nucleotide-binding</keyword>
<evidence type="ECO:0000256" key="7">
    <source>
        <dbReference type="ARBA" id="ARBA00022723"/>
    </source>
</evidence>
<comment type="catalytic activity">
    <reaction evidence="14 15">
        <text>tRNA(Phe) + L-phenylalanine + ATP = L-phenylalanyl-tRNA(Phe) + AMP + diphosphate + H(+)</text>
        <dbReference type="Rhea" id="RHEA:19413"/>
        <dbReference type="Rhea" id="RHEA-COMP:9668"/>
        <dbReference type="Rhea" id="RHEA-COMP:9699"/>
        <dbReference type="ChEBI" id="CHEBI:15378"/>
        <dbReference type="ChEBI" id="CHEBI:30616"/>
        <dbReference type="ChEBI" id="CHEBI:33019"/>
        <dbReference type="ChEBI" id="CHEBI:58095"/>
        <dbReference type="ChEBI" id="CHEBI:78442"/>
        <dbReference type="ChEBI" id="CHEBI:78531"/>
        <dbReference type="ChEBI" id="CHEBI:456215"/>
        <dbReference type="EC" id="6.1.1.20"/>
    </reaction>
</comment>
<dbReference type="InterPro" id="IPR012340">
    <property type="entry name" value="NA-bd_OB-fold"/>
</dbReference>
<keyword evidence="21" id="KW-1185">Reference proteome</keyword>
<dbReference type="InterPro" id="IPR041616">
    <property type="entry name" value="PheRS_beta_core"/>
</dbReference>
<feature type="binding site" evidence="15">
    <location>
        <position position="476"/>
    </location>
    <ligand>
        <name>Mg(2+)</name>
        <dbReference type="ChEBI" id="CHEBI:18420"/>
        <note>shared with alpha subunit</note>
    </ligand>
</feature>
<gene>
    <name evidence="15 20" type="primary">pheT</name>
    <name evidence="20" type="ORF">MTY59_46600</name>
</gene>
<feature type="domain" description="B5" evidence="19">
    <location>
        <begin position="414"/>
        <end position="489"/>
    </location>
</feature>
<evidence type="ECO:0000256" key="12">
    <source>
        <dbReference type="ARBA" id="ARBA00022917"/>
    </source>
</evidence>
<dbReference type="InterPro" id="IPR020825">
    <property type="entry name" value="Phe-tRNA_synthase-like_B3/B4"/>
</dbReference>
<feature type="binding site" evidence="15">
    <location>
        <position position="467"/>
    </location>
    <ligand>
        <name>Mg(2+)</name>
        <dbReference type="ChEBI" id="CHEBI:18420"/>
        <note>shared with alpha subunit</note>
    </ligand>
</feature>
<dbReference type="Gene3D" id="2.40.50.140">
    <property type="entry name" value="Nucleic acid-binding proteins"/>
    <property type="match status" value="1"/>
</dbReference>
<evidence type="ECO:0000256" key="15">
    <source>
        <dbReference type="HAMAP-Rule" id="MF_00283"/>
    </source>
</evidence>
<dbReference type="InterPro" id="IPR002547">
    <property type="entry name" value="tRNA-bd_dom"/>
</dbReference>
<evidence type="ECO:0000256" key="8">
    <source>
        <dbReference type="ARBA" id="ARBA00022741"/>
    </source>
</evidence>
<keyword evidence="10 15" id="KW-0460">Magnesium</keyword>
<dbReference type="InterPro" id="IPR009061">
    <property type="entry name" value="DNA-bd_dom_put_sf"/>
</dbReference>
<dbReference type="Proteomes" id="UP000826012">
    <property type="component" value="Chromosome"/>
</dbReference>
<evidence type="ECO:0000256" key="14">
    <source>
        <dbReference type="ARBA" id="ARBA00049255"/>
    </source>
</evidence>
<dbReference type="Gene3D" id="3.30.56.10">
    <property type="match status" value="2"/>
</dbReference>
<feature type="binding site" evidence="15">
    <location>
        <position position="477"/>
    </location>
    <ligand>
        <name>Mg(2+)</name>
        <dbReference type="ChEBI" id="CHEBI:18420"/>
        <note>shared with alpha subunit</note>
    </ligand>
</feature>
<dbReference type="CDD" id="cd00769">
    <property type="entry name" value="PheRS_beta_core"/>
    <property type="match status" value="1"/>
</dbReference>
<evidence type="ECO:0000256" key="13">
    <source>
        <dbReference type="ARBA" id="ARBA00023146"/>
    </source>
</evidence>
<protein>
    <recommendedName>
        <fullName evidence="15">Phenylalanine--tRNA ligase beta subunit</fullName>
        <ecNumber evidence="15">6.1.1.20</ecNumber>
    </recommendedName>
    <alternativeName>
        <fullName evidence="15">Phenylalanyl-tRNA synthetase beta subunit</fullName>
        <shortName evidence="15">PheRS</shortName>
    </alternativeName>
</protein>
<name>A0ABN6ILR0_9MYCO</name>
<dbReference type="Gene3D" id="3.30.70.380">
    <property type="entry name" value="Ferrodoxin-fold anticodon-binding domain"/>
    <property type="match status" value="1"/>
</dbReference>
<comment type="similarity">
    <text evidence="2 15">Belongs to the phenylalanyl-tRNA synthetase beta subunit family. Type 1 subfamily.</text>
</comment>
<dbReference type="HAMAP" id="MF_00283">
    <property type="entry name" value="Phe_tRNA_synth_beta1"/>
    <property type="match status" value="1"/>
</dbReference>
<dbReference type="SUPFAM" id="SSF46955">
    <property type="entry name" value="Putative DNA-binding domain"/>
    <property type="match status" value="1"/>
</dbReference>
<reference evidence="20 21" key="1">
    <citation type="submission" date="2021-07" db="EMBL/GenBank/DDBJ databases">
        <title>Complete genome sequence of nontuberculous Mycobacterium sp. TY59.</title>
        <authorList>
            <person name="Fukushima K."/>
        </authorList>
    </citation>
    <scope>NUCLEOTIDE SEQUENCE [LARGE SCALE GENOMIC DNA]</scope>
    <source>
        <strain evidence="20 21">TY59</strain>
    </source>
</reference>
<evidence type="ECO:0000259" key="17">
    <source>
        <dbReference type="PROSITE" id="PS50886"/>
    </source>
</evidence>
<dbReference type="InterPro" id="IPR005147">
    <property type="entry name" value="tRNA_synthase_B5-dom"/>
</dbReference>
<keyword evidence="5 16" id="KW-0820">tRNA-binding</keyword>
<dbReference type="PANTHER" id="PTHR10947:SF0">
    <property type="entry name" value="PHENYLALANINE--TRNA LIGASE BETA SUBUNIT"/>
    <property type="match status" value="1"/>
</dbReference>
<evidence type="ECO:0000256" key="16">
    <source>
        <dbReference type="PROSITE-ProRule" id="PRU00209"/>
    </source>
</evidence>
<accession>A0ABN6ILR0</accession>
<evidence type="ECO:0000256" key="2">
    <source>
        <dbReference type="ARBA" id="ARBA00008653"/>
    </source>
</evidence>
<feature type="domain" description="TRNA-binding" evidence="17">
    <location>
        <begin position="44"/>
        <end position="155"/>
    </location>
</feature>
<comment type="subunit">
    <text evidence="3 15">Tetramer of two alpha and two beta subunits.</text>
</comment>
<keyword evidence="9 15" id="KW-0067">ATP-binding</keyword>
<evidence type="ECO:0000313" key="21">
    <source>
        <dbReference type="Proteomes" id="UP000826012"/>
    </source>
</evidence>
<dbReference type="Gene3D" id="3.30.930.10">
    <property type="entry name" value="Bira Bifunctional Protein, Domain 2"/>
    <property type="match status" value="1"/>
</dbReference>
<dbReference type="InterPro" id="IPR005146">
    <property type="entry name" value="B3/B4_tRNA-bd"/>
</dbReference>
<feature type="domain" description="FDX-ACB" evidence="18">
    <location>
        <begin position="737"/>
        <end position="830"/>
    </location>
</feature>
<evidence type="ECO:0000313" key="20">
    <source>
        <dbReference type="EMBL" id="BCZ24805.1"/>
    </source>
</evidence>
<dbReference type="SMART" id="SM00896">
    <property type="entry name" value="FDX-ACB"/>
    <property type="match status" value="1"/>
</dbReference>
<dbReference type="EC" id="6.1.1.20" evidence="15"/>
<evidence type="ECO:0000256" key="3">
    <source>
        <dbReference type="ARBA" id="ARBA00011209"/>
    </source>
</evidence>
<dbReference type="Gene3D" id="3.50.40.10">
    <property type="entry name" value="Phenylalanyl-trna Synthetase, Chain B, domain 3"/>
    <property type="match status" value="1"/>
</dbReference>
<dbReference type="Pfam" id="PF03147">
    <property type="entry name" value="FDX-ACB"/>
    <property type="match status" value="1"/>
</dbReference>
<dbReference type="InterPro" id="IPR045060">
    <property type="entry name" value="Phe-tRNA-ligase_IIc_bsu"/>
</dbReference>
<organism evidence="20 21">
    <name type="scientific">Mycobacterium senriense</name>
    <dbReference type="NCBI Taxonomy" id="2775496"/>
    <lineage>
        <taxon>Bacteria</taxon>
        <taxon>Bacillati</taxon>
        <taxon>Actinomycetota</taxon>
        <taxon>Actinomycetes</taxon>
        <taxon>Mycobacteriales</taxon>
        <taxon>Mycobacteriaceae</taxon>
        <taxon>Mycobacterium</taxon>
        <taxon>Mycobacterium avium complex (MAC)</taxon>
    </lineage>
</organism>
<dbReference type="Pfam" id="PF01588">
    <property type="entry name" value="tRNA_bind"/>
    <property type="match status" value="1"/>
</dbReference>
<dbReference type="PANTHER" id="PTHR10947">
    <property type="entry name" value="PHENYLALANYL-TRNA SYNTHETASE BETA CHAIN AND LEUCINE-RICH REPEAT-CONTAINING PROTEIN 47"/>
    <property type="match status" value="1"/>
</dbReference>
<dbReference type="SUPFAM" id="SSF56037">
    <property type="entry name" value="PheT/TilS domain"/>
    <property type="match status" value="1"/>
</dbReference>
<dbReference type="Pfam" id="PF17759">
    <property type="entry name" value="tRNA_synthFbeta"/>
    <property type="match status" value="1"/>
</dbReference>
<evidence type="ECO:0000259" key="19">
    <source>
        <dbReference type="PROSITE" id="PS51483"/>
    </source>
</evidence>
<keyword evidence="7 15" id="KW-0479">Metal-binding</keyword>
<dbReference type="EMBL" id="AP024828">
    <property type="protein sequence ID" value="BCZ24805.1"/>
    <property type="molecule type" value="Genomic_DNA"/>
</dbReference>
<dbReference type="SMART" id="SM00874">
    <property type="entry name" value="B5"/>
    <property type="match status" value="1"/>
</dbReference>
<sequence>MRVPYSWLREIVAAGAPDWDVAPAELEQALVRIGHEVEEVATLGPVEGPLTVGRVTAIEELTGFKKPIRFCHVDVGEGKDREIVCGATNFAVGDLIVAALPGTTLPGDFQIAARKTYGRNSDGMICSAAELGLGADHSGILVLPPGTADPGADGAAVLGLDDVIFHLAITPDRGYCMSLRGLAREIACAYDLNFVDPAGSQVIKPLPVNGEAWPLTVQPGTGVRRFALRPVTGIDPAAVSPWWLQRRLLLSGIRAASPAVDVTNYVMLELGHPMHAHDRKRINGSFGVRFARPGETVVTLDDIERKLEPGDVLIVDDTATTAIGGVMGAASTEVRADSTDVLLEAAVWDPAAVSRTQRRLHLPSEAARRYERGVDPAISVAALDRCATLLADIAGGVVSDGLTDWRGEPPRDDWSLPPIEIAADLPDRVAGVPYAAGTTAKRLAQIGADVAERGDTLTVTPPSWRPDLVQPADLVEEVLRLEGLEVIPSVLPPAPAGRGLSDVQKRRRAIGKSLAQSGYVEILPTPFLPADVFDLWGLPADDPRRTTTDVLNPLEADRPHLATTLLPALLEALVRNVSRGLVDVSLYALAQVVQPTANTRAVDLIPVDRRPTEIEIAELDASLPRQPQHVAAVLTGLRERRGPWGPGRRAEAADAFEAVRIIARASGIDVRLRAAQQLPWHPGRCAEVLVGETPVGYAGQLHPAVIERSGLPKGTCALELNLDAMPITAALPAPRVSPFPAVFQDLSLVVPAHVPAQAVADAVREGAGELLEDLQLFDVFSGPQIGEDRKSLTFALRFRAPDRTLTEDDATAARDAAVRRAAEAVGAELRA</sequence>
<dbReference type="GO" id="GO:0016874">
    <property type="term" value="F:ligase activity"/>
    <property type="evidence" value="ECO:0007669"/>
    <property type="project" value="UniProtKB-KW"/>
</dbReference>
<dbReference type="PROSITE" id="PS51483">
    <property type="entry name" value="B5"/>
    <property type="match status" value="1"/>
</dbReference>
<evidence type="ECO:0000256" key="10">
    <source>
        <dbReference type="ARBA" id="ARBA00022842"/>
    </source>
</evidence>
<evidence type="ECO:0000256" key="6">
    <source>
        <dbReference type="ARBA" id="ARBA00022598"/>
    </source>
</evidence>
<dbReference type="RefSeq" id="WP_221043225.1">
    <property type="nucleotide sequence ID" value="NZ_AP024828.1"/>
</dbReference>
<keyword evidence="13 15" id="KW-0030">Aminoacyl-tRNA synthetase</keyword>
<evidence type="ECO:0000256" key="1">
    <source>
        <dbReference type="ARBA" id="ARBA00004496"/>
    </source>
</evidence>
<dbReference type="PROSITE" id="PS51447">
    <property type="entry name" value="FDX_ACB"/>
    <property type="match status" value="1"/>
</dbReference>
<keyword evidence="11 16" id="KW-0694">RNA-binding</keyword>
<dbReference type="Pfam" id="PF03483">
    <property type="entry name" value="B3_4"/>
    <property type="match status" value="1"/>
</dbReference>
<dbReference type="SUPFAM" id="SSF50249">
    <property type="entry name" value="Nucleic acid-binding proteins"/>
    <property type="match status" value="1"/>
</dbReference>
<feature type="binding site" evidence="15">
    <location>
        <position position="473"/>
    </location>
    <ligand>
        <name>Mg(2+)</name>
        <dbReference type="ChEBI" id="CHEBI:18420"/>
        <note>shared with alpha subunit</note>
    </ligand>
</feature>